<dbReference type="Proteomes" id="UP001189429">
    <property type="component" value="Unassembled WGS sequence"/>
</dbReference>
<comment type="caution">
    <text evidence="1">The sequence shown here is derived from an EMBL/GenBank/DDBJ whole genome shotgun (WGS) entry which is preliminary data.</text>
</comment>
<proteinExistence type="predicted"/>
<evidence type="ECO:0000313" key="1">
    <source>
        <dbReference type="EMBL" id="CAK0861795.1"/>
    </source>
</evidence>
<feature type="non-terminal residue" evidence="1">
    <location>
        <position position="1"/>
    </location>
</feature>
<name>A0ABN9UPC2_9DINO</name>
<dbReference type="EMBL" id="CAUYUJ010016094">
    <property type="protein sequence ID" value="CAK0861795.1"/>
    <property type="molecule type" value="Genomic_DNA"/>
</dbReference>
<evidence type="ECO:0000313" key="2">
    <source>
        <dbReference type="Proteomes" id="UP001189429"/>
    </source>
</evidence>
<feature type="non-terminal residue" evidence="1">
    <location>
        <position position="156"/>
    </location>
</feature>
<sequence length="156" mass="17475">AELPAAIATLQRQADHPNIVTLIERLLLARPQVVWQPHQDEILPAVKWMLGNGAMPFHNDELFTDGSAFDLDLDYGMAGCAVVQIPFGPGWFDPAHAARDDIDTDVVIKSPPKIRLSLTEHDFVVEDSCWRCSKRGRYAATEHSKRKLHSLPCIPR</sequence>
<protein>
    <submittedName>
        <fullName evidence="1">Uncharacterized protein</fullName>
    </submittedName>
</protein>
<keyword evidence="2" id="KW-1185">Reference proteome</keyword>
<reference evidence="1" key="1">
    <citation type="submission" date="2023-10" db="EMBL/GenBank/DDBJ databases">
        <authorList>
            <person name="Chen Y."/>
            <person name="Shah S."/>
            <person name="Dougan E. K."/>
            <person name="Thang M."/>
            <person name="Chan C."/>
        </authorList>
    </citation>
    <scope>NUCLEOTIDE SEQUENCE [LARGE SCALE GENOMIC DNA]</scope>
</reference>
<accession>A0ABN9UPC2</accession>
<organism evidence="1 2">
    <name type="scientific">Prorocentrum cordatum</name>
    <dbReference type="NCBI Taxonomy" id="2364126"/>
    <lineage>
        <taxon>Eukaryota</taxon>
        <taxon>Sar</taxon>
        <taxon>Alveolata</taxon>
        <taxon>Dinophyceae</taxon>
        <taxon>Prorocentrales</taxon>
        <taxon>Prorocentraceae</taxon>
        <taxon>Prorocentrum</taxon>
    </lineage>
</organism>
<gene>
    <name evidence="1" type="ORF">PCOR1329_LOCUS50368</name>
</gene>